<protein>
    <recommendedName>
        <fullName evidence="12">RING-CH-type domain-containing protein</fullName>
    </recommendedName>
</protein>
<keyword evidence="6" id="KW-0833">Ubl conjugation pathway</keyword>
<accession>A0A8J5XEL0</accession>
<comment type="subcellular location">
    <subcellularLocation>
        <location evidence="1">Membrane</location>
        <topology evidence="1">Multi-pass membrane protein</topology>
    </subcellularLocation>
</comment>
<dbReference type="Proteomes" id="UP000751190">
    <property type="component" value="Unassembled WGS sequence"/>
</dbReference>
<keyword evidence="14" id="KW-1185">Reference proteome</keyword>
<dbReference type="EMBL" id="JAGTXO010000041">
    <property type="protein sequence ID" value="KAG8459347.1"/>
    <property type="molecule type" value="Genomic_DNA"/>
</dbReference>
<dbReference type="PANTHER" id="PTHR46065:SF3">
    <property type="entry name" value="FI20425P1"/>
    <property type="match status" value="1"/>
</dbReference>
<feature type="transmembrane region" description="Helical" evidence="11">
    <location>
        <begin position="241"/>
        <end position="265"/>
    </location>
</feature>
<keyword evidence="7" id="KW-0862">Zinc</keyword>
<keyword evidence="9 11" id="KW-0472">Membrane</keyword>
<dbReference type="PROSITE" id="PS51292">
    <property type="entry name" value="ZF_RING_CH"/>
    <property type="match status" value="1"/>
</dbReference>
<evidence type="ECO:0000256" key="6">
    <source>
        <dbReference type="ARBA" id="ARBA00022786"/>
    </source>
</evidence>
<keyword evidence="2" id="KW-0808">Transferase</keyword>
<evidence type="ECO:0000256" key="8">
    <source>
        <dbReference type="ARBA" id="ARBA00022989"/>
    </source>
</evidence>
<reference evidence="13" key="1">
    <citation type="submission" date="2021-05" db="EMBL/GenBank/DDBJ databases">
        <title>The genome of the haptophyte Pavlova lutheri (Diacronema luteri, Pavlovales) - a model for lipid biosynthesis in eukaryotic algae.</title>
        <authorList>
            <person name="Hulatt C.J."/>
            <person name="Posewitz M.C."/>
        </authorList>
    </citation>
    <scope>NUCLEOTIDE SEQUENCE</scope>
    <source>
        <strain evidence="13">NIVA-4/92</strain>
    </source>
</reference>
<evidence type="ECO:0000256" key="11">
    <source>
        <dbReference type="SAM" id="Phobius"/>
    </source>
</evidence>
<evidence type="ECO:0000256" key="9">
    <source>
        <dbReference type="ARBA" id="ARBA00023136"/>
    </source>
</evidence>
<proteinExistence type="predicted"/>
<keyword evidence="3 11" id="KW-0812">Transmembrane</keyword>
<feature type="region of interest" description="Disordered" evidence="10">
    <location>
        <begin position="100"/>
        <end position="158"/>
    </location>
</feature>
<dbReference type="SMART" id="SM00744">
    <property type="entry name" value="RINGv"/>
    <property type="match status" value="1"/>
</dbReference>
<dbReference type="Gene3D" id="3.30.40.10">
    <property type="entry name" value="Zinc/RING finger domain, C3HC4 (zinc finger)"/>
    <property type="match status" value="1"/>
</dbReference>
<keyword evidence="8 11" id="KW-1133">Transmembrane helix</keyword>
<evidence type="ECO:0000256" key="7">
    <source>
        <dbReference type="ARBA" id="ARBA00022833"/>
    </source>
</evidence>
<feature type="compositionally biased region" description="Low complexity" evidence="10">
    <location>
        <begin position="114"/>
        <end position="133"/>
    </location>
</feature>
<sequence length="379" mass="40586">MAAREGANNDDVSISVRRAGSPPSIMIAPADATVGWLRARIRNDAGFGPAVPLAICHRGAVLADDAASLSRAGLDVHPSVVAVALPGRARSLYGSDAEPAAAHATPVPEQTPVARASSAGAPASSAGARGARGTIDGDEGAATAEDEGARGARGTIDGDEGAAAAEDERMCRICFDGGSSRFNRLLAPCRCSGSMRLVHARCLAEWRLRAVGTSSFTHCDQCRARYAVRTTSLAPHLRSRAVLHACTLLCTACTVLVFAMLPLPVERCFFRLVDWRPWDWLARRGWALRIVRGLLVVAHAGLAEHLHELLKRDQISRDACLRCVMLSCAANGFRILRLFAMIGVLHYLGYMYATARQHIKRLMLTHGEVVLDWTPAAQV</sequence>
<name>A0A8J5XEL0_DIALT</name>
<organism evidence="13 14">
    <name type="scientific">Diacronema lutheri</name>
    <name type="common">Unicellular marine alga</name>
    <name type="synonym">Monochrysis lutheri</name>
    <dbReference type="NCBI Taxonomy" id="2081491"/>
    <lineage>
        <taxon>Eukaryota</taxon>
        <taxon>Haptista</taxon>
        <taxon>Haptophyta</taxon>
        <taxon>Pavlovophyceae</taxon>
        <taxon>Pavlovales</taxon>
        <taxon>Pavlovaceae</taxon>
        <taxon>Diacronema</taxon>
    </lineage>
</organism>
<dbReference type="OrthoDB" id="264354at2759"/>
<comment type="caution">
    <text evidence="13">The sequence shown here is derived from an EMBL/GenBank/DDBJ whole genome shotgun (WGS) entry which is preliminary data.</text>
</comment>
<dbReference type="AlphaFoldDB" id="A0A8J5XEL0"/>
<evidence type="ECO:0000256" key="4">
    <source>
        <dbReference type="ARBA" id="ARBA00022723"/>
    </source>
</evidence>
<dbReference type="InterPro" id="IPR013083">
    <property type="entry name" value="Znf_RING/FYVE/PHD"/>
</dbReference>
<dbReference type="GO" id="GO:0016020">
    <property type="term" value="C:membrane"/>
    <property type="evidence" value="ECO:0007669"/>
    <property type="project" value="UniProtKB-SubCell"/>
</dbReference>
<feature type="transmembrane region" description="Helical" evidence="11">
    <location>
        <begin position="335"/>
        <end position="353"/>
    </location>
</feature>
<gene>
    <name evidence="13" type="ORF">KFE25_012983</name>
</gene>
<evidence type="ECO:0000256" key="1">
    <source>
        <dbReference type="ARBA" id="ARBA00004141"/>
    </source>
</evidence>
<evidence type="ECO:0000256" key="3">
    <source>
        <dbReference type="ARBA" id="ARBA00022692"/>
    </source>
</evidence>
<dbReference type="PANTHER" id="PTHR46065">
    <property type="entry name" value="E3 UBIQUITIN-PROTEIN LIGASE MARCH 2/3 FAMILY MEMBER"/>
    <property type="match status" value="1"/>
</dbReference>
<feature type="domain" description="RING-CH-type" evidence="12">
    <location>
        <begin position="163"/>
        <end position="229"/>
    </location>
</feature>
<evidence type="ECO:0000256" key="5">
    <source>
        <dbReference type="ARBA" id="ARBA00022771"/>
    </source>
</evidence>
<evidence type="ECO:0000259" key="12">
    <source>
        <dbReference type="PROSITE" id="PS51292"/>
    </source>
</evidence>
<keyword evidence="5" id="KW-0863">Zinc-finger</keyword>
<dbReference type="GO" id="GO:0008270">
    <property type="term" value="F:zinc ion binding"/>
    <property type="evidence" value="ECO:0007669"/>
    <property type="project" value="UniProtKB-KW"/>
</dbReference>
<dbReference type="Pfam" id="PF12906">
    <property type="entry name" value="RINGv"/>
    <property type="match status" value="1"/>
</dbReference>
<keyword evidence="4" id="KW-0479">Metal-binding</keyword>
<dbReference type="InterPro" id="IPR011016">
    <property type="entry name" value="Znf_RING-CH"/>
</dbReference>
<evidence type="ECO:0000256" key="10">
    <source>
        <dbReference type="SAM" id="MobiDB-lite"/>
    </source>
</evidence>
<dbReference type="SUPFAM" id="SSF57850">
    <property type="entry name" value="RING/U-box"/>
    <property type="match status" value="1"/>
</dbReference>
<evidence type="ECO:0000313" key="13">
    <source>
        <dbReference type="EMBL" id="KAG8459347.1"/>
    </source>
</evidence>
<evidence type="ECO:0000256" key="2">
    <source>
        <dbReference type="ARBA" id="ARBA00022679"/>
    </source>
</evidence>
<dbReference type="GO" id="GO:0016740">
    <property type="term" value="F:transferase activity"/>
    <property type="evidence" value="ECO:0007669"/>
    <property type="project" value="UniProtKB-KW"/>
</dbReference>
<evidence type="ECO:0000313" key="14">
    <source>
        <dbReference type="Proteomes" id="UP000751190"/>
    </source>
</evidence>
<dbReference type="CDD" id="cd16495">
    <property type="entry name" value="RING_CH-C4HC3_MARCH"/>
    <property type="match status" value="1"/>
</dbReference>